<reference evidence="2 3" key="1">
    <citation type="submission" date="2019-10" db="EMBL/GenBank/DDBJ databases">
        <title>A soil myxobacterium in the family Polyangiaceae.</title>
        <authorList>
            <person name="Li Y."/>
            <person name="Wang J."/>
        </authorList>
    </citation>
    <scope>NUCLEOTIDE SEQUENCE [LARGE SCALE GENOMIC DNA]</scope>
    <source>
        <strain evidence="2 3">DSM 14734</strain>
    </source>
</reference>
<evidence type="ECO:0000313" key="2">
    <source>
        <dbReference type="EMBL" id="MRG91778.1"/>
    </source>
</evidence>
<dbReference type="PROSITE" id="PS51257">
    <property type="entry name" value="PROKAR_LIPOPROTEIN"/>
    <property type="match status" value="1"/>
</dbReference>
<dbReference type="RefSeq" id="WP_153818649.1">
    <property type="nucleotide sequence ID" value="NZ_WJIE01000002.1"/>
</dbReference>
<evidence type="ECO:0000256" key="1">
    <source>
        <dbReference type="SAM" id="SignalP"/>
    </source>
</evidence>
<dbReference type="EMBL" id="WJIE01000002">
    <property type="protein sequence ID" value="MRG91778.1"/>
    <property type="molecule type" value="Genomic_DNA"/>
</dbReference>
<proteinExistence type="predicted"/>
<gene>
    <name evidence="2" type="ORF">GF068_07545</name>
</gene>
<feature type="chain" id="PRO_5026773619" evidence="1">
    <location>
        <begin position="23"/>
        <end position="146"/>
    </location>
</feature>
<protein>
    <submittedName>
        <fullName evidence="2">Uncharacterized protein</fullName>
    </submittedName>
</protein>
<evidence type="ECO:0000313" key="3">
    <source>
        <dbReference type="Proteomes" id="UP000440224"/>
    </source>
</evidence>
<dbReference type="Proteomes" id="UP000440224">
    <property type="component" value="Unassembled WGS sequence"/>
</dbReference>
<sequence>MRHQSMLSAAILGAALIVGATACGQKKITECNQLIEVINKGVESLNKTPKGGADPTGAAELKGMADSMDKVAADAAKVDLSIPELKKYSTEYQTMAKDVAKAARDMAAAADAKDLAKINSAQAALDKAVKQEDPLVDSINKFCQAP</sequence>
<comment type="caution">
    <text evidence="2">The sequence shown here is derived from an EMBL/GenBank/DDBJ whole genome shotgun (WGS) entry which is preliminary data.</text>
</comment>
<keyword evidence="1" id="KW-0732">Signal</keyword>
<dbReference type="OrthoDB" id="5517614at2"/>
<keyword evidence="3" id="KW-1185">Reference proteome</keyword>
<feature type="signal peptide" evidence="1">
    <location>
        <begin position="1"/>
        <end position="22"/>
    </location>
</feature>
<name>A0A6N7PIH1_9BACT</name>
<organism evidence="2 3">
    <name type="scientific">Polyangium spumosum</name>
    <dbReference type="NCBI Taxonomy" id="889282"/>
    <lineage>
        <taxon>Bacteria</taxon>
        <taxon>Pseudomonadati</taxon>
        <taxon>Myxococcota</taxon>
        <taxon>Polyangia</taxon>
        <taxon>Polyangiales</taxon>
        <taxon>Polyangiaceae</taxon>
        <taxon>Polyangium</taxon>
    </lineage>
</organism>
<accession>A0A6N7PIH1</accession>
<dbReference type="AlphaFoldDB" id="A0A6N7PIH1"/>